<dbReference type="PANTHER" id="PTHR47669:SF1">
    <property type="entry name" value="PHOSPHATIDYLINOSITOL TRANSFER PROTEIN SFH5"/>
    <property type="match status" value="1"/>
</dbReference>
<comment type="similarity">
    <text evidence="1">Belongs to the SFH5 family.</text>
</comment>
<dbReference type="SUPFAM" id="SSF52087">
    <property type="entry name" value="CRAL/TRIO domain"/>
    <property type="match status" value="1"/>
</dbReference>
<dbReference type="GO" id="GO:0008526">
    <property type="term" value="F:phosphatidylinositol transfer activity"/>
    <property type="evidence" value="ECO:0007669"/>
    <property type="project" value="UniProtKB-UniRule"/>
</dbReference>
<feature type="compositionally biased region" description="Basic and acidic residues" evidence="2">
    <location>
        <begin position="60"/>
        <end position="80"/>
    </location>
</feature>
<dbReference type="PANTHER" id="PTHR47669">
    <property type="entry name" value="PHOSPHATIDYLINOSITOL TRANSFER PROTEIN SFH5"/>
    <property type="match status" value="1"/>
</dbReference>
<dbReference type="InterPro" id="IPR036273">
    <property type="entry name" value="CRAL/TRIO_N_dom_sf"/>
</dbReference>
<dbReference type="SUPFAM" id="SSF46938">
    <property type="entry name" value="CRAL/TRIO N-terminal domain"/>
    <property type="match status" value="1"/>
</dbReference>
<keyword evidence="4" id="KW-1185">Reference proteome</keyword>
<dbReference type="GO" id="GO:0005829">
    <property type="term" value="C:cytosol"/>
    <property type="evidence" value="ECO:0007669"/>
    <property type="project" value="TreeGrafter"/>
</dbReference>
<comment type="function">
    <text evidence="1">Non-classical phosphatidylinositol (PtdIns) transfer protein (PITP), which exhibits PtdIns-binding/transfer activity in the absence of detectable PtdCho-binding/transfer activity. Regulates PtdIns(4,5)P2 homeostasis at the plasma membrane.</text>
</comment>
<evidence type="ECO:0000256" key="2">
    <source>
        <dbReference type="SAM" id="MobiDB-lite"/>
    </source>
</evidence>
<dbReference type="InterPro" id="IPR042938">
    <property type="entry name" value="Sfh5"/>
</dbReference>
<dbReference type="RefSeq" id="XP_024676387.1">
    <property type="nucleotide sequence ID" value="XM_024815779.1"/>
</dbReference>
<gene>
    <name evidence="3" type="ORF">BDW47DRAFT_122138</name>
</gene>
<dbReference type="Gene3D" id="3.40.525.10">
    <property type="entry name" value="CRAL-TRIO lipid binding domain"/>
    <property type="match status" value="1"/>
</dbReference>
<reference evidence="3 4" key="1">
    <citation type="submission" date="2017-12" db="EMBL/GenBank/DDBJ databases">
        <authorList>
            <consortium name="DOE Joint Genome Institute"/>
            <person name="Haridas S."/>
            <person name="Kjaerbolling I."/>
            <person name="Vesth T.C."/>
            <person name="Frisvad J.C."/>
            <person name="Nybo J.L."/>
            <person name="Theobald S."/>
            <person name="Kuo A."/>
            <person name="Bowyer P."/>
            <person name="Matsuda Y."/>
            <person name="Mondo S."/>
            <person name="Lyhne E.K."/>
            <person name="Kogle M.E."/>
            <person name="Clum A."/>
            <person name="Lipzen A."/>
            <person name="Salamov A."/>
            <person name="Ngan C.Y."/>
            <person name="Daum C."/>
            <person name="Chiniquy J."/>
            <person name="Barry K."/>
            <person name="LaButti K."/>
            <person name="Simmons B.A."/>
            <person name="Magnuson J.K."/>
            <person name="Mortensen U.H."/>
            <person name="Larsen T.O."/>
            <person name="Grigoriev I.V."/>
            <person name="Baker S.E."/>
            <person name="Andersen M.R."/>
            <person name="Nordberg H.P."/>
            <person name="Cantor M.N."/>
            <person name="Hua S.X."/>
        </authorList>
    </citation>
    <scope>NUCLEOTIDE SEQUENCE [LARGE SCALE GENOMIC DNA]</scope>
    <source>
        <strain evidence="3 4">CBS 102.13</strain>
    </source>
</reference>
<keyword evidence="1" id="KW-0256">Endoplasmic reticulum</keyword>
<feature type="compositionally biased region" description="Basic and acidic residues" evidence="2">
    <location>
        <begin position="28"/>
        <end position="46"/>
    </location>
</feature>
<dbReference type="GO" id="GO:0043001">
    <property type="term" value="P:Golgi to plasma membrane protein transport"/>
    <property type="evidence" value="ECO:0007669"/>
    <property type="project" value="TreeGrafter"/>
</dbReference>
<keyword evidence="1" id="KW-0445">Lipid transport</keyword>
<keyword evidence="1" id="KW-0963">Cytoplasm</keyword>
<dbReference type="OrthoDB" id="75724at2759"/>
<keyword evidence="1" id="KW-0472">Membrane</keyword>
<dbReference type="GO" id="GO:0017157">
    <property type="term" value="P:regulation of exocytosis"/>
    <property type="evidence" value="ECO:0007669"/>
    <property type="project" value="TreeGrafter"/>
</dbReference>
<dbReference type="GO" id="GO:0005789">
    <property type="term" value="C:endoplasmic reticulum membrane"/>
    <property type="evidence" value="ECO:0007669"/>
    <property type="project" value="UniProtKB-SubCell"/>
</dbReference>
<keyword evidence="1" id="KW-0492">Microsome</keyword>
<dbReference type="GO" id="GO:0032541">
    <property type="term" value="C:cortical endoplasmic reticulum"/>
    <property type="evidence" value="ECO:0007669"/>
    <property type="project" value="TreeGrafter"/>
</dbReference>
<keyword evidence="1" id="KW-0813">Transport</keyword>
<evidence type="ECO:0000313" key="3">
    <source>
        <dbReference type="EMBL" id="PLB42375.1"/>
    </source>
</evidence>
<dbReference type="STRING" id="41067.A0A2I2FP26"/>
<evidence type="ECO:0000256" key="1">
    <source>
        <dbReference type="RuleBase" id="RU367059"/>
    </source>
</evidence>
<dbReference type="GO" id="GO:0005886">
    <property type="term" value="C:plasma membrane"/>
    <property type="evidence" value="ECO:0007669"/>
    <property type="project" value="TreeGrafter"/>
</dbReference>
<dbReference type="GeneID" id="36522939"/>
<dbReference type="EMBL" id="KZ559118">
    <property type="protein sequence ID" value="PLB42375.1"/>
    <property type="molecule type" value="Genomic_DNA"/>
</dbReference>
<organism evidence="3 4">
    <name type="scientific">Aspergillus candidus</name>
    <dbReference type="NCBI Taxonomy" id="41067"/>
    <lineage>
        <taxon>Eukaryota</taxon>
        <taxon>Fungi</taxon>
        <taxon>Dikarya</taxon>
        <taxon>Ascomycota</taxon>
        <taxon>Pezizomycotina</taxon>
        <taxon>Eurotiomycetes</taxon>
        <taxon>Eurotiomycetidae</taxon>
        <taxon>Eurotiales</taxon>
        <taxon>Aspergillaceae</taxon>
        <taxon>Aspergillus</taxon>
        <taxon>Aspergillus subgen. Circumdati</taxon>
    </lineage>
</organism>
<comment type="subcellular location">
    <subcellularLocation>
        <location evidence="1">Cytoplasm</location>
    </subcellularLocation>
    <subcellularLocation>
        <location evidence="1">Endoplasmic reticulum membrane</location>
        <topology evidence="1">Peripheral membrane protein</topology>
    </subcellularLocation>
    <subcellularLocation>
        <location evidence="1">Microsome membrane</location>
        <topology evidence="1">Peripheral membrane protein</topology>
    </subcellularLocation>
</comment>
<protein>
    <recommendedName>
        <fullName evidence="1">Phosphatidylinositol transfer protein SFH5</fullName>
        <shortName evidence="1">PITP SFH5</shortName>
    </recommendedName>
</protein>
<sequence length="378" mass="42841">MSDRRGNEGGSVEGAERAAAQNPPTGERSQKATGAKDDTISEEKVGGDNGGGDNNNKNNNKNDKDGGNPDNPPDRPDYLNKHPQLGPLFDRLPNILNVANHGEIWGVNLLNEHDVPTVNVLVKFLRDSDGDLHKAEERLISVLQWRRNMNPIRLANMLHNHQRFRDLGYLTHYTDNAGEEVVTTWIIHGAARDFNITYGNQRHFLDWYIALMEKATHELKIDESEIVINYHGYDPYQMLQVQDFNNVRYTRSGYSKFKVCAKGTIDNGIDTVTAAYPELLRERYFVNVPAIKGCRFKFSKILGIQNTTHTFYPITDGASLSLQYPDSIQRQLPPCYGGKGGTLKSNARTVHLRPPSVTLISADSRRKVNFNRFFWWEN</sequence>
<proteinExistence type="inferred from homology"/>
<feature type="region of interest" description="Disordered" evidence="2">
    <location>
        <begin position="1"/>
        <end position="85"/>
    </location>
</feature>
<dbReference type="InterPro" id="IPR036865">
    <property type="entry name" value="CRAL-TRIO_dom_sf"/>
</dbReference>
<dbReference type="AlphaFoldDB" id="A0A2I2FP26"/>
<evidence type="ECO:0000313" key="4">
    <source>
        <dbReference type="Proteomes" id="UP000234585"/>
    </source>
</evidence>
<dbReference type="Proteomes" id="UP000234585">
    <property type="component" value="Unassembled WGS sequence"/>
</dbReference>
<accession>A0A2I2FP26</accession>
<name>A0A2I2FP26_ASPCN</name>